<sequence length="636" mass="71885">MRYRAEIDGLRTVAVVPVILFHAGFESFSGGFVGVDIFFVISGYLITSIILSELEQDKFSIVNFYERRARRIWPALFVVLFASLPFAWLWLLPQDMKNYSQSLVAVSAFASNLLFWQTSGYFDATAELKPLLHTWSLAVEEQYYLFFPLFLLFIWRLGKHWVLITLSIVAVSSLIAAQWGSTAKPLATFYLLPTRAWELLMGAFVAFHASRENKPKLTRTLREIGAVFGLLLIAYAIFGFDEEKPFPSLYALVPTVGAALIITCVTQQTLAGKFLGNKLFVGIGLISYSAYLWHQPLFAFARHNSLDEPNKLTLGMLSAAAIVLAYLTWKYVENPFRNKHFFSRKQLFTTGAIVSSLFFIFGITGHLMKGFYERMSLTHLPKNYLANTWIEHRPINSLNGAACVSERASLCKRTDRPDSKKILLVGDSHSADYSTKFMDLVLANDLEAWQISVGGCAFIESHFARHQNECGKARQLLERSVEEIGFDFIIFISAMNAHIAKLPPGEVDNNIESLTDLLDRFMDSGAKVFYFTSRPYFNYKPTKAAVLNKISRVKALRHASHKKLKNKIQTIAEADNFVIFNQALTLINSACGRLDCFNGHSESMLPLYRDTNHLTTLGVRKVFSDFVAQSEAGRWL</sequence>
<keyword evidence="18" id="KW-1185">Reference proteome</keyword>
<evidence type="ECO:0000256" key="9">
    <source>
        <dbReference type="ARBA" id="ARBA00023002"/>
    </source>
</evidence>
<keyword evidence="10 14" id="KW-0472">Membrane</keyword>
<dbReference type="STRING" id="1091494.MEALZ_3801"/>
<evidence type="ECO:0000256" key="11">
    <source>
        <dbReference type="ARBA" id="ARBA00023154"/>
    </source>
</evidence>
<dbReference type="HOGENOM" id="CLU_005679_10_4_6"/>
<dbReference type="Pfam" id="PF19040">
    <property type="entry name" value="SGNH"/>
    <property type="match status" value="1"/>
</dbReference>
<evidence type="ECO:0000256" key="5">
    <source>
        <dbReference type="ARBA" id="ARBA00022692"/>
    </source>
</evidence>
<evidence type="ECO:0000256" key="3">
    <source>
        <dbReference type="ARBA" id="ARBA00022605"/>
    </source>
</evidence>
<evidence type="ECO:0000259" key="16">
    <source>
        <dbReference type="Pfam" id="PF19040"/>
    </source>
</evidence>
<keyword evidence="13" id="KW-0012">Acyltransferase</keyword>
<accession>G4SZ00</accession>
<dbReference type="KEGG" id="mah:MEALZ_3801"/>
<feature type="transmembrane region" description="Helical" evidence="14">
    <location>
        <begin position="314"/>
        <end position="332"/>
    </location>
</feature>
<evidence type="ECO:0000313" key="18">
    <source>
        <dbReference type="Proteomes" id="UP000008315"/>
    </source>
</evidence>
<evidence type="ECO:0000259" key="15">
    <source>
        <dbReference type="Pfam" id="PF01757"/>
    </source>
</evidence>
<evidence type="ECO:0000256" key="1">
    <source>
        <dbReference type="ARBA" id="ARBA00004651"/>
    </source>
</evidence>
<dbReference type="InterPro" id="IPR050879">
    <property type="entry name" value="Acyltransferase_3"/>
</dbReference>
<dbReference type="InterPro" id="IPR000319">
    <property type="entry name" value="Asp-semialdehyde_DH_CS"/>
</dbReference>
<dbReference type="Pfam" id="PF01757">
    <property type="entry name" value="Acyl_transf_3"/>
    <property type="match status" value="1"/>
</dbReference>
<keyword evidence="5 14" id="KW-0812">Transmembrane</keyword>
<feature type="domain" description="SGNH" evidence="16">
    <location>
        <begin position="409"/>
        <end position="626"/>
    </location>
</feature>
<evidence type="ECO:0008006" key="19">
    <source>
        <dbReference type="Google" id="ProtNLM"/>
    </source>
</evidence>
<protein>
    <recommendedName>
        <fullName evidence="19">Acyltransferase 3</fullName>
    </recommendedName>
</protein>
<dbReference type="InterPro" id="IPR036514">
    <property type="entry name" value="SGNH_hydro_sf"/>
</dbReference>
<dbReference type="GO" id="GO:0009086">
    <property type="term" value="P:methionine biosynthetic process"/>
    <property type="evidence" value="ECO:0007669"/>
    <property type="project" value="UniProtKB-KW"/>
</dbReference>
<evidence type="ECO:0000256" key="8">
    <source>
        <dbReference type="ARBA" id="ARBA00022989"/>
    </source>
</evidence>
<feature type="transmembrane region" description="Helical" evidence="14">
    <location>
        <begin position="7"/>
        <end position="25"/>
    </location>
</feature>
<feature type="transmembrane region" description="Helical" evidence="14">
    <location>
        <begin position="187"/>
        <end position="209"/>
    </location>
</feature>
<keyword evidence="2" id="KW-1003">Cell membrane</keyword>
<keyword evidence="4" id="KW-0808">Transferase</keyword>
<dbReference type="GO" id="GO:0009085">
    <property type="term" value="P:lysine biosynthetic process"/>
    <property type="evidence" value="ECO:0007669"/>
    <property type="project" value="UniProtKB-KW"/>
</dbReference>
<dbReference type="PROSITE" id="PS01103">
    <property type="entry name" value="ASD"/>
    <property type="match status" value="1"/>
</dbReference>
<dbReference type="Proteomes" id="UP000008315">
    <property type="component" value="Chromosome"/>
</dbReference>
<dbReference type="GO" id="GO:0009103">
    <property type="term" value="P:lipopolysaccharide biosynthetic process"/>
    <property type="evidence" value="ECO:0007669"/>
    <property type="project" value="TreeGrafter"/>
</dbReference>
<evidence type="ECO:0000256" key="6">
    <source>
        <dbReference type="ARBA" id="ARBA00022857"/>
    </source>
</evidence>
<evidence type="ECO:0000313" key="17">
    <source>
        <dbReference type="EMBL" id="CCE25457.1"/>
    </source>
</evidence>
<evidence type="ECO:0000256" key="7">
    <source>
        <dbReference type="ARBA" id="ARBA00022915"/>
    </source>
</evidence>
<dbReference type="GO" id="GO:0016788">
    <property type="term" value="F:hydrolase activity, acting on ester bonds"/>
    <property type="evidence" value="ECO:0007669"/>
    <property type="project" value="UniProtKB-ARBA"/>
</dbReference>
<keyword evidence="12" id="KW-0486">Methionine biosynthesis</keyword>
<dbReference type="PATRIC" id="fig|271065.3.peg.3927"/>
<feature type="transmembrane region" description="Helical" evidence="14">
    <location>
        <begin position="246"/>
        <end position="265"/>
    </location>
</feature>
<comment type="subcellular location">
    <subcellularLocation>
        <location evidence="1">Cell membrane</location>
        <topology evidence="1">Multi-pass membrane protein</topology>
    </subcellularLocation>
</comment>
<evidence type="ECO:0000256" key="4">
    <source>
        <dbReference type="ARBA" id="ARBA00022679"/>
    </source>
</evidence>
<feature type="transmembrane region" description="Helical" evidence="14">
    <location>
        <begin position="347"/>
        <end position="368"/>
    </location>
</feature>
<dbReference type="PANTHER" id="PTHR23028">
    <property type="entry name" value="ACETYLTRANSFERASE"/>
    <property type="match status" value="1"/>
</dbReference>
<dbReference type="InterPro" id="IPR002656">
    <property type="entry name" value="Acyl_transf_3_dom"/>
</dbReference>
<reference evidence="18" key="1">
    <citation type="journal article" date="2012" name="J. Bacteriol.">
        <title>Genome sequence of the haloalkaliphilic methanotrophic bacterium Methylomicrobium alcaliphilum 20Z.</title>
        <authorList>
            <person name="Vuilleumier S."/>
            <person name="Khmelenina V.N."/>
            <person name="Bringel F."/>
            <person name="Reshetnikov A.S."/>
            <person name="Lajus A."/>
            <person name="Mangenot S."/>
            <person name="Rouy Z."/>
            <person name="Op den Camp H.J."/>
            <person name="Jetten M.S."/>
            <person name="Dispirito A.A."/>
            <person name="Dunfield P."/>
            <person name="Klotz M.G."/>
            <person name="Semrau J.D."/>
            <person name="Stein L.Y."/>
            <person name="Barbe V."/>
            <person name="Medigue C."/>
            <person name="Trotsenko Y.A."/>
            <person name="Kalyuzhnaya M.G."/>
        </authorList>
    </citation>
    <scope>NUCLEOTIDE SEQUENCE [LARGE SCALE GENOMIC DNA]</scope>
    <source>
        <strain evidence="18">DSM 19304 / NCIMB 14124 / VKM B-2133 / 20Z</strain>
    </source>
</reference>
<evidence type="ECO:0000256" key="2">
    <source>
        <dbReference type="ARBA" id="ARBA00022475"/>
    </source>
</evidence>
<dbReference type="SUPFAM" id="SSF52266">
    <property type="entry name" value="SGNH hydrolase"/>
    <property type="match status" value="1"/>
</dbReference>
<dbReference type="GO" id="GO:0016747">
    <property type="term" value="F:acyltransferase activity, transferring groups other than amino-acyl groups"/>
    <property type="evidence" value="ECO:0007669"/>
    <property type="project" value="InterPro"/>
</dbReference>
<feature type="transmembrane region" description="Helical" evidence="14">
    <location>
        <begin position="161"/>
        <end position="181"/>
    </location>
</feature>
<feature type="domain" description="Acyltransferase 3" evidence="15">
    <location>
        <begin position="5"/>
        <end position="328"/>
    </location>
</feature>
<keyword evidence="11" id="KW-0457">Lysine biosynthesis</keyword>
<dbReference type="GO" id="GO:0004073">
    <property type="term" value="F:aspartate-semialdehyde dehydrogenase activity"/>
    <property type="evidence" value="ECO:0007669"/>
    <property type="project" value="InterPro"/>
</dbReference>
<evidence type="ECO:0000256" key="12">
    <source>
        <dbReference type="ARBA" id="ARBA00023167"/>
    </source>
</evidence>
<dbReference type="GO" id="GO:0019877">
    <property type="term" value="P:diaminopimelate biosynthetic process"/>
    <property type="evidence" value="ECO:0007669"/>
    <property type="project" value="UniProtKB-KW"/>
</dbReference>
<name>G4SZ00_META2</name>
<dbReference type="GO" id="GO:0050661">
    <property type="term" value="F:NADP binding"/>
    <property type="evidence" value="ECO:0007669"/>
    <property type="project" value="InterPro"/>
</dbReference>
<organism evidence="17 18">
    <name type="scientific">Methylotuvimicrobium alcaliphilum (strain DSM 19304 / NCIMB 14124 / VKM B-2133 / 20Z)</name>
    <name type="common">Methylomicrobium alcaliphilum</name>
    <dbReference type="NCBI Taxonomy" id="1091494"/>
    <lineage>
        <taxon>Bacteria</taxon>
        <taxon>Pseudomonadati</taxon>
        <taxon>Pseudomonadota</taxon>
        <taxon>Gammaproteobacteria</taxon>
        <taxon>Methylococcales</taxon>
        <taxon>Methylococcaceae</taxon>
        <taxon>Methylotuvimicrobium</taxon>
    </lineage>
</organism>
<keyword evidence="7" id="KW-0220">Diaminopimelate biosynthesis</keyword>
<feature type="transmembrane region" description="Helical" evidence="14">
    <location>
        <begin position="135"/>
        <end position="154"/>
    </location>
</feature>
<dbReference type="Gene3D" id="3.40.50.1110">
    <property type="entry name" value="SGNH hydrolase"/>
    <property type="match status" value="1"/>
</dbReference>
<proteinExistence type="predicted"/>
<keyword evidence="8 14" id="KW-1133">Transmembrane helix</keyword>
<feature type="transmembrane region" description="Helical" evidence="14">
    <location>
        <begin position="72"/>
        <end position="91"/>
    </location>
</feature>
<dbReference type="InterPro" id="IPR043968">
    <property type="entry name" value="SGNH"/>
</dbReference>
<dbReference type="EMBL" id="FO082060">
    <property type="protein sequence ID" value="CCE25457.1"/>
    <property type="molecule type" value="Genomic_DNA"/>
</dbReference>
<feature type="transmembrane region" description="Helical" evidence="14">
    <location>
        <begin position="221"/>
        <end position="240"/>
    </location>
</feature>
<feature type="transmembrane region" description="Helical" evidence="14">
    <location>
        <begin position="277"/>
        <end position="294"/>
    </location>
</feature>
<gene>
    <name evidence="17" type="ordered locus">MEALZ_3801</name>
</gene>
<dbReference type="AlphaFoldDB" id="G4SZ00"/>
<feature type="transmembrane region" description="Helical" evidence="14">
    <location>
        <begin position="31"/>
        <end position="51"/>
    </location>
</feature>
<evidence type="ECO:0000256" key="10">
    <source>
        <dbReference type="ARBA" id="ARBA00023136"/>
    </source>
</evidence>
<keyword evidence="9" id="KW-0560">Oxidoreductase</keyword>
<keyword evidence="3" id="KW-0028">Amino-acid biosynthesis</keyword>
<dbReference type="RefSeq" id="WP_014150210.1">
    <property type="nucleotide sequence ID" value="NC_016112.1"/>
</dbReference>
<keyword evidence="6" id="KW-0521">NADP</keyword>
<dbReference type="GO" id="GO:0005886">
    <property type="term" value="C:plasma membrane"/>
    <property type="evidence" value="ECO:0007669"/>
    <property type="project" value="UniProtKB-SubCell"/>
</dbReference>
<evidence type="ECO:0000256" key="14">
    <source>
        <dbReference type="SAM" id="Phobius"/>
    </source>
</evidence>
<dbReference type="PANTHER" id="PTHR23028:SF53">
    <property type="entry name" value="ACYL_TRANSF_3 DOMAIN-CONTAINING PROTEIN"/>
    <property type="match status" value="1"/>
</dbReference>
<evidence type="ECO:0000256" key="13">
    <source>
        <dbReference type="ARBA" id="ARBA00023315"/>
    </source>
</evidence>